<dbReference type="EMBL" id="JAVHJO010000006">
    <property type="protein sequence ID" value="KAK6539231.1"/>
    <property type="molecule type" value="Genomic_DNA"/>
</dbReference>
<feature type="compositionally biased region" description="Basic and acidic residues" evidence="1">
    <location>
        <begin position="61"/>
        <end position="74"/>
    </location>
</feature>
<name>A0AAV9XC45_9PEZI</name>
<feature type="region of interest" description="Disordered" evidence="1">
    <location>
        <begin position="121"/>
        <end position="161"/>
    </location>
</feature>
<feature type="compositionally biased region" description="Basic and acidic residues" evidence="1">
    <location>
        <begin position="177"/>
        <end position="204"/>
    </location>
</feature>
<accession>A0AAV9XC45</accession>
<feature type="compositionally biased region" description="Polar residues" evidence="1">
    <location>
        <begin position="238"/>
        <end position="248"/>
    </location>
</feature>
<dbReference type="AlphaFoldDB" id="A0AAV9XC45"/>
<proteinExistence type="predicted"/>
<feature type="region of interest" description="Disordered" evidence="1">
    <location>
        <begin position="173"/>
        <end position="220"/>
    </location>
</feature>
<evidence type="ECO:0000313" key="2">
    <source>
        <dbReference type="EMBL" id="KAK6539231.1"/>
    </source>
</evidence>
<evidence type="ECO:0000313" key="3">
    <source>
        <dbReference type="Proteomes" id="UP001365542"/>
    </source>
</evidence>
<feature type="region of interest" description="Disordered" evidence="1">
    <location>
        <begin position="1"/>
        <end position="25"/>
    </location>
</feature>
<feature type="compositionally biased region" description="Acidic residues" evidence="1">
    <location>
        <begin position="142"/>
        <end position="154"/>
    </location>
</feature>
<protein>
    <submittedName>
        <fullName evidence="2">Uncharacterized protein</fullName>
    </submittedName>
</protein>
<feature type="region of interest" description="Disordered" evidence="1">
    <location>
        <begin position="238"/>
        <end position="296"/>
    </location>
</feature>
<feature type="compositionally biased region" description="Polar residues" evidence="1">
    <location>
        <begin position="266"/>
        <end position="275"/>
    </location>
</feature>
<organism evidence="2 3">
    <name type="scientific">Orbilia ellipsospora</name>
    <dbReference type="NCBI Taxonomy" id="2528407"/>
    <lineage>
        <taxon>Eukaryota</taxon>
        <taxon>Fungi</taxon>
        <taxon>Dikarya</taxon>
        <taxon>Ascomycota</taxon>
        <taxon>Pezizomycotina</taxon>
        <taxon>Orbiliomycetes</taxon>
        <taxon>Orbiliales</taxon>
        <taxon>Orbiliaceae</taxon>
        <taxon>Orbilia</taxon>
    </lineage>
</organism>
<feature type="compositionally biased region" description="Basic and acidic residues" evidence="1">
    <location>
        <begin position="256"/>
        <end position="265"/>
    </location>
</feature>
<gene>
    <name evidence="2" type="ORF">TWF694_009473</name>
</gene>
<feature type="compositionally biased region" description="Polar residues" evidence="1">
    <location>
        <begin position="211"/>
        <end position="220"/>
    </location>
</feature>
<evidence type="ECO:0000256" key="1">
    <source>
        <dbReference type="SAM" id="MobiDB-lite"/>
    </source>
</evidence>
<feature type="region of interest" description="Disordered" evidence="1">
    <location>
        <begin position="61"/>
        <end position="98"/>
    </location>
</feature>
<sequence>MMMQRLSRESLRIKPPQLPDPQSPIVYDTSKRIKKAFSRNKGTPISEAERRRIDRLRILDERAEKIRQREERKKQNALKRKLKEEKEGPKKIAKLTSSQPELGKFFVSKKEHAVSIKTGFTSDNVSKALGDMGNNDVKDGDPESESESESEEANVESVPVGVKLHIQTNELIMNTFDRPKSPNLKEDSDEPLYEKSIERQKVDEAIEPPRSNDSSPIPENIKTITSQVCCQVENPRQAASNVNDNPGNHSGPAGEPDPKPIRTLHDSVSLNSAQNKEGPRADLIHPSSPPGSQIVAGSGEKPLILLSDWDDTFLTPRTLAELDRIEGKLEAATTKCEEDDRLLETLRNDTDYNTLDDDYDLIDDPRFEYAEGATSPVRQENDLDENEGIRFTSSQAAYAVGLSDPAFDELQENLDSYCGDETTWTTHVQEPEQNLNSSFLCQAFEEDLKELEEGF</sequence>
<keyword evidence="3" id="KW-1185">Reference proteome</keyword>
<feature type="compositionally biased region" description="Basic and acidic residues" evidence="1">
    <location>
        <begin position="1"/>
        <end position="12"/>
    </location>
</feature>
<comment type="caution">
    <text evidence="2">The sequence shown here is derived from an EMBL/GenBank/DDBJ whole genome shotgun (WGS) entry which is preliminary data.</text>
</comment>
<reference evidence="2 3" key="1">
    <citation type="submission" date="2019-10" db="EMBL/GenBank/DDBJ databases">
        <authorList>
            <person name="Palmer J.M."/>
        </authorList>
    </citation>
    <scope>NUCLEOTIDE SEQUENCE [LARGE SCALE GENOMIC DNA]</scope>
    <source>
        <strain evidence="2 3">TWF694</strain>
    </source>
</reference>
<dbReference type="Proteomes" id="UP001365542">
    <property type="component" value="Unassembled WGS sequence"/>
</dbReference>